<proteinExistence type="predicted"/>
<keyword evidence="1" id="KW-0472">Membrane</keyword>
<keyword evidence="1" id="KW-1133">Transmembrane helix</keyword>
<dbReference type="EMBL" id="AP026968">
    <property type="protein sequence ID" value="BDT64401.1"/>
    <property type="molecule type" value="Genomic_DNA"/>
</dbReference>
<accession>A0ABN6TJD9</accession>
<feature type="transmembrane region" description="Helical" evidence="1">
    <location>
        <begin position="56"/>
        <end position="74"/>
    </location>
</feature>
<protein>
    <submittedName>
        <fullName evidence="2">Uncharacterized protein</fullName>
    </submittedName>
</protein>
<keyword evidence="1" id="KW-0812">Transmembrane</keyword>
<evidence type="ECO:0000313" key="3">
    <source>
        <dbReference type="Proteomes" id="UP001378546"/>
    </source>
</evidence>
<reference evidence="2 3" key="1">
    <citation type="submission" date="2022-11" db="EMBL/GenBank/DDBJ databases">
        <title>Complete genome sequence of alpha-hemolytic streptococci isolated from Japan.</title>
        <authorList>
            <person name="Morita M."/>
            <person name="Chang B."/>
            <person name="Akeda Y."/>
        </authorList>
    </citation>
    <scope>NUCLEOTIDE SEQUENCE [LARGE SCALE GENOMIC DNA]</scope>
    <source>
        <strain evidence="2 3">SP4011</strain>
    </source>
</reference>
<keyword evidence="3" id="KW-1185">Reference proteome</keyword>
<evidence type="ECO:0000256" key="1">
    <source>
        <dbReference type="SAM" id="Phobius"/>
    </source>
</evidence>
<evidence type="ECO:0000313" key="2">
    <source>
        <dbReference type="EMBL" id="BDT64401.1"/>
    </source>
</evidence>
<sequence length="84" mass="9635">MPSSILSLTLQKAVTNNGSVYFFQKSFWPTFLTVQQTVILLHLKDGLDRQYLTTESIYWVIGTFIFVNILVAVFSNMKIGDKEK</sequence>
<dbReference type="Proteomes" id="UP001378546">
    <property type="component" value="Chromosome"/>
</dbReference>
<organism evidence="2 3">
    <name type="scientific">Streptococcus parapneumoniae</name>
    <dbReference type="NCBI Taxonomy" id="2993430"/>
    <lineage>
        <taxon>Bacteria</taxon>
        <taxon>Bacillati</taxon>
        <taxon>Bacillota</taxon>
        <taxon>Bacilli</taxon>
        <taxon>Lactobacillales</taxon>
        <taxon>Streptococcaceae</taxon>
        <taxon>Streptococcus</taxon>
        <taxon>Streptococcus thalassemiae group</taxon>
    </lineage>
</organism>
<gene>
    <name evidence="2" type="ORF">SP4011_08180</name>
</gene>
<name>A0ABN6TJD9_9STRE</name>